<proteinExistence type="predicted"/>
<dbReference type="Proteomes" id="UP000595814">
    <property type="component" value="Chromosome"/>
</dbReference>
<gene>
    <name evidence="1" type="ORF">JFY71_07655</name>
</gene>
<keyword evidence="2" id="KW-1185">Reference proteome</keyword>
<organism evidence="1 2">
    <name type="scientific">Miniphocaeibacter halophilus</name>
    <dbReference type="NCBI Taxonomy" id="2931922"/>
    <lineage>
        <taxon>Bacteria</taxon>
        <taxon>Bacillati</taxon>
        <taxon>Bacillota</taxon>
        <taxon>Tissierellia</taxon>
        <taxon>Tissierellales</taxon>
        <taxon>Peptoniphilaceae</taxon>
        <taxon>Miniphocaeibacter</taxon>
    </lineage>
</organism>
<reference evidence="1 2" key="1">
    <citation type="journal article" date="2022" name="Int. J. Syst. Evol. Microbiol.">
        <title>Miniphocaeibacter halophilus sp. nov., an ammonium-tolerant acetate-producing bacterium isolated from a biogas system.</title>
        <authorList>
            <person name="Schnurer A."/>
            <person name="Singh A."/>
            <person name="Bi S."/>
            <person name="Qiao W."/>
            <person name="Westerholm M."/>
        </authorList>
    </citation>
    <scope>NUCLEOTIDE SEQUENCE [LARGE SCALE GENOMIC DNA]</scope>
    <source>
        <strain evidence="1 2">AMB_01</strain>
    </source>
</reference>
<keyword evidence="1" id="KW-0413">Isomerase</keyword>
<evidence type="ECO:0000313" key="1">
    <source>
        <dbReference type="EMBL" id="QQK07196.1"/>
    </source>
</evidence>
<dbReference type="EMBL" id="CP066744">
    <property type="protein sequence ID" value="QQK07196.1"/>
    <property type="molecule type" value="Genomic_DNA"/>
</dbReference>
<accession>A0AC61MSM7</accession>
<sequence>MTIYVSTNIYAKTSFLNIFKLFKMIDNKNQIGIEIFPILKDGKFIKEIIESIDELKKYPISFHGPYYNIEHSAPKGSLEYNKAINDCIEVFKLEKTLNGKYFVFHHNNKVVSADKKEEMIYNSRLNLLELNEISKEYDISIYVENAGVNSIGNNLFTEKEFIEECLTIENYILIDIGHINANGWDLENIIKTLQNKIKAYHVHNNNGFDDNHDRIFKGTLDFNRFKELYKEYTPKADIVIEYGDVVSGDFSGVAQDIEFIKENFDFKQYH</sequence>
<name>A0AC61MSM7_9FIRM</name>
<evidence type="ECO:0000313" key="2">
    <source>
        <dbReference type="Proteomes" id="UP000595814"/>
    </source>
</evidence>
<protein>
    <submittedName>
        <fullName evidence="1">Sugar phosphate isomerase/epimerase</fullName>
    </submittedName>
</protein>